<comment type="function">
    <text evidence="7">Converts 2C-methyl-D-erythritol 2,4-cyclodiphosphate (ME-2,4cPP) into 1-hydroxy-2-methyl-2-(E)-butenyl 4-diphosphate.</text>
</comment>
<dbReference type="GO" id="GO:0016114">
    <property type="term" value="P:terpenoid biosynthetic process"/>
    <property type="evidence" value="ECO:0007669"/>
    <property type="project" value="InterPro"/>
</dbReference>
<dbReference type="GO" id="GO:0005506">
    <property type="term" value="F:iron ion binding"/>
    <property type="evidence" value="ECO:0007669"/>
    <property type="project" value="InterPro"/>
</dbReference>
<evidence type="ECO:0000256" key="6">
    <source>
        <dbReference type="ARBA" id="ARBA00023229"/>
    </source>
</evidence>
<comment type="cofactor">
    <cofactor evidence="7">
        <name>[4Fe-4S] cluster</name>
        <dbReference type="ChEBI" id="CHEBI:49883"/>
    </cofactor>
    <text evidence="7">Binds 1 [4Fe-4S] cluster.</text>
</comment>
<dbReference type="Proteomes" id="UP000183404">
    <property type="component" value="Unassembled WGS sequence"/>
</dbReference>
<evidence type="ECO:0000256" key="7">
    <source>
        <dbReference type="HAMAP-Rule" id="MF_00159"/>
    </source>
</evidence>
<dbReference type="Pfam" id="PF26540">
    <property type="entry name" value="GcpE_C"/>
    <property type="match status" value="1"/>
</dbReference>
<comment type="similarity">
    <text evidence="7">Belongs to the IspG family.</text>
</comment>
<dbReference type="GO" id="GO:0019288">
    <property type="term" value="P:isopentenyl diphosphate biosynthetic process, methylerythritol 4-phosphate pathway"/>
    <property type="evidence" value="ECO:0007669"/>
    <property type="project" value="UniProtKB-UniRule"/>
</dbReference>
<dbReference type="NCBIfam" id="NF001540">
    <property type="entry name" value="PRK00366.1"/>
    <property type="match status" value="1"/>
</dbReference>
<dbReference type="InterPro" id="IPR058578">
    <property type="entry name" value="IspG_TIM"/>
</dbReference>
<evidence type="ECO:0000256" key="1">
    <source>
        <dbReference type="ARBA" id="ARBA00022485"/>
    </source>
</evidence>
<evidence type="ECO:0000256" key="2">
    <source>
        <dbReference type="ARBA" id="ARBA00022723"/>
    </source>
</evidence>
<protein>
    <recommendedName>
        <fullName evidence="7">4-hydroxy-3-methylbut-2-en-1-yl diphosphate synthase (flavodoxin)</fullName>
        <ecNumber evidence="7">1.17.7.3</ecNumber>
    </recommendedName>
    <alternativeName>
        <fullName evidence="7">1-hydroxy-2-methyl-2-(E)-butenyl 4-diphosphate synthase</fullName>
    </alternativeName>
</protein>
<dbReference type="UniPathway" id="UPA00056">
    <property type="reaction ID" value="UER00096"/>
</dbReference>
<dbReference type="NCBIfam" id="TIGR00612">
    <property type="entry name" value="ispG_gcpE"/>
    <property type="match status" value="1"/>
</dbReference>
<feature type="binding site" evidence="7">
    <location>
        <position position="266"/>
    </location>
    <ligand>
        <name>[4Fe-4S] cluster</name>
        <dbReference type="ChEBI" id="CHEBI:49883"/>
    </ligand>
</feature>
<dbReference type="GO" id="GO:0051539">
    <property type="term" value="F:4 iron, 4 sulfur cluster binding"/>
    <property type="evidence" value="ECO:0007669"/>
    <property type="project" value="UniProtKB-UniRule"/>
</dbReference>
<feature type="binding site" evidence="7">
    <location>
        <position position="298"/>
    </location>
    <ligand>
        <name>[4Fe-4S] cluster</name>
        <dbReference type="ChEBI" id="CHEBI:49883"/>
    </ligand>
</feature>
<keyword evidence="6 7" id="KW-0414">Isoprene biosynthesis</keyword>
<feature type="domain" description="IspG C-terminal" evidence="9">
    <location>
        <begin position="259"/>
        <end position="347"/>
    </location>
</feature>
<keyword evidence="5 7" id="KW-0411">Iron-sulfur</keyword>
<sequence>MRKITREVKIGNKKIGGNNPILVQSMTNTDTHDIEKTIEQIKRLEAEGCDIIRVAVPDMEAAEAIKEIKKNINIPLVADIHFDYRLAIKSIENGADKIRINPGNIGREENIKKVVEIAKEKGIPIRIGVNSGSLEKEILHKYKGVTAEAVVESALKNVLILEKLGFYDIVISLKTPNVPLTIEAYKLASSKVDYPLHVGITEAGTIEAGTIKSAIGIGTLLYLGIGDTIRVSLTGDPVHEVRVGRQILRSLGLLKEGVEIISCPTCGRTKIDLIRLAEEVEKRTRNIKKPLKVAVMGCAVNGPGEAKEADIGIAGGDGEGVIFKKGKVYKKVKEEELVEELMKEIEKLLEEDS</sequence>
<evidence type="ECO:0000256" key="5">
    <source>
        <dbReference type="ARBA" id="ARBA00023014"/>
    </source>
</evidence>
<dbReference type="InterPro" id="IPR016425">
    <property type="entry name" value="IspG_bac"/>
</dbReference>
<reference evidence="10 11" key="1">
    <citation type="submission" date="2016-10" db="EMBL/GenBank/DDBJ databases">
        <authorList>
            <person name="de Groot N.N."/>
        </authorList>
    </citation>
    <scope>NUCLEOTIDE SEQUENCE [LARGE SCALE GENOMIC DNA]</scope>
    <source>
        <strain evidence="10 11">DSM 569</strain>
    </source>
</reference>
<proteinExistence type="inferred from homology"/>
<dbReference type="InterPro" id="IPR004588">
    <property type="entry name" value="IspG_bac-typ"/>
</dbReference>
<dbReference type="GO" id="GO:0141197">
    <property type="term" value="F:4-hydroxy-3-methylbut-2-enyl-diphosphate synthase activity (flavodoxin)"/>
    <property type="evidence" value="ECO:0007669"/>
    <property type="project" value="UniProtKB-EC"/>
</dbReference>
<dbReference type="EMBL" id="FNBS01000007">
    <property type="protein sequence ID" value="SDF24973.1"/>
    <property type="molecule type" value="Genomic_DNA"/>
</dbReference>
<feature type="binding site" evidence="7">
    <location>
        <position position="263"/>
    </location>
    <ligand>
        <name>[4Fe-4S] cluster</name>
        <dbReference type="ChEBI" id="CHEBI:49883"/>
    </ligand>
</feature>
<comment type="catalytic activity">
    <reaction evidence="7">
        <text>(2E)-4-hydroxy-3-methylbut-2-enyl diphosphate + oxidized [flavodoxin] + H2O + 2 H(+) = 2-C-methyl-D-erythritol 2,4-cyclic diphosphate + reduced [flavodoxin]</text>
        <dbReference type="Rhea" id="RHEA:43604"/>
        <dbReference type="Rhea" id="RHEA-COMP:10622"/>
        <dbReference type="Rhea" id="RHEA-COMP:10623"/>
        <dbReference type="ChEBI" id="CHEBI:15377"/>
        <dbReference type="ChEBI" id="CHEBI:15378"/>
        <dbReference type="ChEBI" id="CHEBI:57618"/>
        <dbReference type="ChEBI" id="CHEBI:58210"/>
        <dbReference type="ChEBI" id="CHEBI:58483"/>
        <dbReference type="ChEBI" id="CHEBI:128753"/>
        <dbReference type="EC" id="1.17.7.3"/>
    </reaction>
</comment>
<dbReference type="EC" id="1.17.7.3" evidence="7"/>
<dbReference type="SUPFAM" id="SSF51717">
    <property type="entry name" value="Dihydropteroate synthetase-like"/>
    <property type="match status" value="1"/>
</dbReference>
<gene>
    <name evidence="7" type="primary">ispG</name>
    <name evidence="10" type="ORF">SAMN04244560_00469</name>
</gene>
<keyword evidence="1 7" id="KW-0004">4Fe-4S</keyword>
<dbReference type="GO" id="GO:0046429">
    <property type="term" value="F:4-hydroxy-3-methylbut-2-en-1-yl diphosphate synthase activity (ferredoxin)"/>
    <property type="evidence" value="ECO:0007669"/>
    <property type="project" value="UniProtKB-UniRule"/>
</dbReference>
<accession>A0A1G7JJA4</accession>
<dbReference type="InterPro" id="IPR045854">
    <property type="entry name" value="NO2/SO3_Rdtase_4Fe4S_sf"/>
</dbReference>
<name>A0A1G7JJA4_THETY</name>
<feature type="domain" description="IspG TIM-barrel" evidence="8">
    <location>
        <begin position="5"/>
        <end position="244"/>
    </location>
</feature>
<dbReference type="PANTHER" id="PTHR30454">
    <property type="entry name" value="4-HYDROXY-3-METHYLBUT-2-EN-1-YL DIPHOSPHATE SYNTHASE"/>
    <property type="match status" value="1"/>
</dbReference>
<evidence type="ECO:0000259" key="8">
    <source>
        <dbReference type="Pfam" id="PF04551"/>
    </source>
</evidence>
<dbReference type="FunFam" id="3.30.413.10:FF:000005">
    <property type="entry name" value="4-hydroxy-3-methylbut-2-en-1-yl diphosphate synthase (flavodoxin)"/>
    <property type="match status" value="1"/>
</dbReference>
<comment type="pathway">
    <text evidence="7">Isoprenoid biosynthesis; isopentenyl diphosphate biosynthesis via DXP pathway; isopentenyl diphosphate from 1-deoxy-D-xylulose 5-phosphate: step 5/6.</text>
</comment>
<dbReference type="SUPFAM" id="SSF56014">
    <property type="entry name" value="Nitrite and sulphite reductase 4Fe-4S domain-like"/>
    <property type="match status" value="1"/>
</dbReference>
<dbReference type="PANTHER" id="PTHR30454:SF0">
    <property type="entry name" value="4-HYDROXY-3-METHYLBUT-2-EN-1-YL DIPHOSPHATE SYNTHASE (FERREDOXIN), CHLOROPLASTIC"/>
    <property type="match status" value="1"/>
</dbReference>
<evidence type="ECO:0000256" key="4">
    <source>
        <dbReference type="ARBA" id="ARBA00023004"/>
    </source>
</evidence>
<dbReference type="AlphaFoldDB" id="A0A1G7JJA4"/>
<keyword evidence="2 7" id="KW-0479">Metal-binding</keyword>
<evidence type="ECO:0000256" key="3">
    <source>
        <dbReference type="ARBA" id="ARBA00023002"/>
    </source>
</evidence>
<dbReference type="InterPro" id="IPR058579">
    <property type="entry name" value="IspG_C"/>
</dbReference>
<keyword evidence="4 7" id="KW-0408">Iron</keyword>
<dbReference type="PIRSF" id="PIRSF004640">
    <property type="entry name" value="IspG"/>
    <property type="match status" value="1"/>
</dbReference>
<dbReference type="Gene3D" id="3.30.413.10">
    <property type="entry name" value="Sulfite Reductase Hemoprotein, domain 1"/>
    <property type="match status" value="1"/>
</dbReference>
<evidence type="ECO:0000313" key="10">
    <source>
        <dbReference type="EMBL" id="SDF24973.1"/>
    </source>
</evidence>
<dbReference type="FunFam" id="3.20.20.20:FF:000001">
    <property type="entry name" value="4-hydroxy-3-methylbut-2-en-1-yl diphosphate synthase (flavodoxin)"/>
    <property type="match status" value="1"/>
</dbReference>
<evidence type="ECO:0000313" key="11">
    <source>
        <dbReference type="Proteomes" id="UP000183404"/>
    </source>
</evidence>
<evidence type="ECO:0000259" key="9">
    <source>
        <dbReference type="Pfam" id="PF26540"/>
    </source>
</evidence>
<dbReference type="HAMAP" id="MF_00159">
    <property type="entry name" value="IspG"/>
    <property type="match status" value="1"/>
</dbReference>
<dbReference type="Pfam" id="PF04551">
    <property type="entry name" value="GcpE"/>
    <property type="match status" value="1"/>
</dbReference>
<dbReference type="RefSeq" id="WP_074592134.1">
    <property type="nucleotide sequence ID" value="NZ_FNBS01000007.1"/>
</dbReference>
<dbReference type="Gene3D" id="3.20.20.20">
    <property type="entry name" value="Dihydropteroate synthase-like"/>
    <property type="match status" value="1"/>
</dbReference>
<dbReference type="InterPro" id="IPR011005">
    <property type="entry name" value="Dihydropteroate_synth-like_sf"/>
</dbReference>
<keyword evidence="3 7" id="KW-0560">Oxidoreductase</keyword>
<feature type="binding site" evidence="7">
    <location>
        <position position="305"/>
    </location>
    <ligand>
        <name>[4Fe-4S] cluster</name>
        <dbReference type="ChEBI" id="CHEBI:49883"/>
    </ligand>
</feature>
<organism evidence="10 11">
    <name type="scientific">Thermoanaerobacter thermohydrosulfuricus</name>
    <name type="common">Clostridium thermohydrosulfuricum</name>
    <dbReference type="NCBI Taxonomy" id="1516"/>
    <lineage>
        <taxon>Bacteria</taxon>
        <taxon>Bacillati</taxon>
        <taxon>Bacillota</taxon>
        <taxon>Clostridia</taxon>
        <taxon>Thermoanaerobacterales</taxon>
        <taxon>Thermoanaerobacteraceae</taxon>
        <taxon>Thermoanaerobacter</taxon>
    </lineage>
</organism>